<organism evidence="2 3">
    <name type="scientific">Rhodoferax saidenbachensis</name>
    <dbReference type="NCBI Taxonomy" id="1484693"/>
    <lineage>
        <taxon>Bacteria</taxon>
        <taxon>Pseudomonadati</taxon>
        <taxon>Pseudomonadota</taxon>
        <taxon>Betaproteobacteria</taxon>
        <taxon>Burkholderiales</taxon>
        <taxon>Comamonadaceae</taxon>
        <taxon>Rhodoferax</taxon>
    </lineage>
</organism>
<dbReference type="SUPFAM" id="SSF51206">
    <property type="entry name" value="cAMP-binding domain-like"/>
    <property type="match status" value="1"/>
</dbReference>
<protein>
    <submittedName>
        <fullName evidence="2">CRP-like cAMP-binding protein</fullName>
    </submittedName>
</protein>
<accession>A0ABU1ZIX0</accession>
<evidence type="ECO:0000313" key="3">
    <source>
        <dbReference type="Proteomes" id="UP001268089"/>
    </source>
</evidence>
<dbReference type="Pfam" id="PF00027">
    <property type="entry name" value="cNMP_binding"/>
    <property type="match status" value="1"/>
</dbReference>
<dbReference type="InterPro" id="IPR000595">
    <property type="entry name" value="cNMP-bd_dom"/>
</dbReference>
<dbReference type="PROSITE" id="PS50042">
    <property type="entry name" value="CNMP_BINDING_3"/>
    <property type="match status" value="1"/>
</dbReference>
<dbReference type="CDD" id="cd00038">
    <property type="entry name" value="CAP_ED"/>
    <property type="match status" value="1"/>
</dbReference>
<dbReference type="EMBL" id="JAVDXO010000001">
    <property type="protein sequence ID" value="MDR7305496.1"/>
    <property type="molecule type" value="Genomic_DNA"/>
</dbReference>
<dbReference type="InterPro" id="IPR018490">
    <property type="entry name" value="cNMP-bd_dom_sf"/>
</dbReference>
<feature type="domain" description="Cyclic nucleotide-binding" evidence="1">
    <location>
        <begin position="1"/>
        <end position="92"/>
    </location>
</feature>
<keyword evidence="3" id="KW-1185">Reference proteome</keyword>
<dbReference type="Gene3D" id="2.60.120.10">
    <property type="entry name" value="Jelly Rolls"/>
    <property type="match status" value="1"/>
</dbReference>
<dbReference type="RefSeq" id="WP_310339611.1">
    <property type="nucleotide sequence ID" value="NZ_JAVDXO010000001.1"/>
</dbReference>
<comment type="caution">
    <text evidence="2">The sequence shown here is derived from an EMBL/GenBank/DDBJ whole genome shotgun (WGS) entry which is preliminary data.</text>
</comment>
<reference evidence="2 3" key="1">
    <citation type="submission" date="2023-07" db="EMBL/GenBank/DDBJ databases">
        <title>Sorghum-associated microbial communities from plants grown in Nebraska, USA.</title>
        <authorList>
            <person name="Schachtman D."/>
        </authorList>
    </citation>
    <scope>NUCLEOTIDE SEQUENCE [LARGE SCALE GENOMIC DNA]</scope>
    <source>
        <strain evidence="2 3">BE308</strain>
    </source>
</reference>
<proteinExistence type="predicted"/>
<dbReference type="Proteomes" id="UP001268089">
    <property type="component" value="Unassembled WGS sequence"/>
</dbReference>
<name>A0ABU1ZIX0_9BURK</name>
<dbReference type="InterPro" id="IPR014710">
    <property type="entry name" value="RmlC-like_jellyroll"/>
</dbReference>
<evidence type="ECO:0000313" key="2">
    <source>
        <dbReference type="EMBL" id="MDR7305496.1"/>
    </source>
</evidence>
<gene>
    <name evidence="2" type="ORF">J2X15_000762</name>
</gene>
<sequence>MNALHTTLVELGTHRQTGARELLLRAGDVAQRLYLIEQGCARLFLIDSQGRETSTQFFFEGEVVSSMESLLTGRPSALHLVTMEACHLRVVEGAAIKARALVDPALQADLQALLQQRLIHYANLYTSAIADTPTQRYQALLATHQQRLERIPLHILAAYLGVSAVHLSRIRRKLKAL</sequence>
<evidence type="ECO:0000259" key="1">
    <source>
        <dbReference type="PROSITE" id="PS50042"/>
    </source>
</evidence>